<organism evidence="1 2">
    <name type="scientific">Fusobacterium nucleatum subsp. polymorphum</name>
    <name type="common">Fusobacterium polymorphum</name>
    <dbReference type="NCBI Taxonomy" id="76857"/>
    <lineage>
        <taxon>Bacteria</taxon>
        <taxon>Fusobacteriati</taxon>
        <taxon>Fusobacteriota</taxon>
        <taxon>Fusobacteriia</taxon>
        <taxon>Fusobacteriales</taxon>
        <taxon>Fusobacteriaceae</taxon>
        <taxon>Fusobacterium</taxon>
    </lineage>
</organism>
<accession>A0A2B7YJE8</accession>
<protein>
    <submittedName>
        <fullName evidence="1">Uncharacterized protein</fullName>
    </submittedName>
</protein>
<dbReference type="RefSeq" id="WP_098703184.1">
    <property type="nucleotide sequence ID" value="NZ_NJGI01000004.1"/>
</dbReference>
<proteinExistence type="predicted"/>
<sequence>MSKILILLEGEKLDKDIIQKLKDIYKFKTNIEIVIYRTNIHNLYKDIKNTNDNNVLDIVTLLNKKDKNLKLQKDDIGEIYLFFDSDMQDHKANNERLEEMLKYFSDETDKGKLYISYPMVEAFFDIDFEQEEYYKNKIVEIDGINYERHKDYKSDKNILENIKKNSEKDIKIFLDRNKIDIIFKQNIKKLNYIVNTDFSFLDYKSYSKIRELDIFNSQVKKYGDLKIKVSVLSSFPKFFIDYFGKPLYEELTKTNNTI</sequence>
<name>A0A2B7YJE8_FUSNP</name>
<evidence type="ECO:0000313" key="1">
    <source>
        <dbReference type="EMBL" id="PGH21191.1"/>
    </source>
</evidence>
<gene>
    <name evidence="1" type="ORF">RN96_09270</name>
</gene>
<evidence type="ECO:0000313" key="2">
    <source>
        <dbReference type="Proteomes" id="UP000222862"/>
    </source>
</evidence>
<dbReference type="Proteomes" id="UP000222862">
    <property type="component" value="Unassembled WGS sequence"/>
</dbReference>
<dbReference type="AlphaFoldDB" id="A0A2B7YJE8"/>
<reference evidence="1 2" key="1">
    <citation type="submission" date="2017-06" db="EMBL/GenBank/DDBJ databases">
        <title>Genome sequencing of Fusobacterium nucleatum subsp. polymorphum KCOM 1232 (=ChDC F37).</title>
        <authorList>
            <person name="Kook J.-K."/>
            <person name="Park S.-N."/>
            <person name="Lim Y.K."/>
            <person name="Roh H."/>
        </authorList>
    </citation>
    <scope>NUCLEOTIDE SEQUENCE [LARGE SCALE GENOMIC DNA]</scope>
    <source>
        <strain evidence="2">KCOM 1232 ( ChDC F37)</strain>
    </source>
</reference>
<dbReference type="EMBL" id="NJGI01000004">
    <property type="protein sequence ID" value="PGH21191.1"/>
    <property type="molecule type" value="Genomic_DNA"/>
</dbReference>
<comment type="caution">
    <text evidence="1">The sequence shown here is derived from an EMBL/GenBank/DDBJ whole genome shotgun (WGS) entry which is preliminary data.</text>
</comment>